<reference evidence="8" key="1">
    <citation type="journal article" date="2014" name="Appl. Environ. Microbiol.">
        <title>Molecular Epidemiology of Cases of Mycoplasma californicum Infection in Japan.</title>
        <authorList>
            <person name="Hata E."/>
            <person name="Suzuki K."/>
            <person name="Hanyu H."/>
            <person name="Itoh M."/>
            <person name="Higuchi H."/>
            <person name="Kobayashi H."/>
        </authorList>
    </citation>
    <scope>NUCLEOTIDE SEQUENCE</scope>
    <source>
        <strain evidence="8">HAZ160_1</strain>
    </source>
</reference>
<dbReference type="PANTHER" id="PTHR30193">
    <property type="entry name" value="ABC TRANSPORTER PERMEASE PROTEIN"/>
    <property type="match status" value="1"/>
</dbReference>
<feature type="transmembrane region" description="Helical" evidence="7">
    <location>
        <begin position="21"/>
        <end position="48"/>
    </location>
</feature>
<feature type="transmembrane region" description="Helical" evidence="7">
    <location>
        <begin position="285"/>
        <end position="306"/>
    </location>
</feature>
<dbReference type="EMBL" id="AP013353">
    <property type="protein sequence ID" value="BAP01313.1"/>
    <property type="molecule type" value="Genomic_DNA"/>
</dbReference>
<keyword evidence="6 7" id="KW-0472">Membrane</keyword>
<dbReference type="KEGG" id="mcm:MCAL160_0994"/>
<dbReference type="GO" id="GO:0005886">
    <property type="term" value="C:plasma membrane"/>
    <property type="evidence" value="ECO:0007669"/>
    <property type="project" value="UniProtKB-SubCell"/>
</dbReference>
<reference evidence="8" key="3">
    <citation type="journal article" date="2019" name="Vet. Microbiol.">
        <title>Mutations associated with change of susceptibility to lincosamides and/or macrolides in field and laboratory-derived Mycoplasma californicum strains in Japan, and development of a rapid detection method for these mutations.</title>
        <authorList>
            <person name="Hata E."/>
            <person name="Nagai K."/>
            <person name="Murakami K."/>
        </authorList>
    </citation>
    <scope>NUCLEOTIDE SEQUENCE</scope>
    <source>
        <strain evidence="8">HAZ160_1</strain>
    </source>
</reference>
<reference evidence="8" key="4">
    <citation type="submission" date="2024-06" db="EMBL/GenBank/DDBJ databases">
        <authorList>
            <consortium name="Mycoplasma californicum genome sequencing consortium"/>
            <person name="Hata E."/>
            <person name="Tanaka K."/>
            <person name="Tamamura Y."/>
        </authorList>
    </citation>
    <scope>NUCLEOTIDE SEQUENCE</scope>
    <source>
        <strain evidence="8">HAZ160_1</strain>
    </source>
</reference>
<evidence type="ECO:0000256" key="3">
    <source>
        <dbReference type="ARBA" id="ARBA00022475"/>
    </source>
</evidence>
<name>A0AAT9F8R0_9BACT</name>
<evidence type="ECO:0000256" key="1">
    <source>
        <dbReference type="ARBA" id="ARBA00004651"/>
    </source>
</evidence>
<feature type="transmembrane region" description="Helical" evidence="7">
    <location>
        <begin position="228"/>
        <end position="248"/>
    </location>
</feature>
<dbReference type="AlphaFoldDB" id="A0AAT9F8R0"/>
<feature type="transmembrane region" description="Helical" evidence="7">
    <location>
        <begin position="91"/>
        <end position="111"/>
    </location>
</feature>
<proteinExistence type="predicted"/>
<comment type="subcellular location">
    <subcellularLocation>
        <location evidence="1">Cell membrane</location>
        <topology evidence="1">Multi-pass membrane protein</topology>
    </subcellularLocation>
</comment>
<reference evidence="8" key="2">
    <citation type="journal article" date="2014" name="Genome Announc.">
        <title>Complete Genome Sequence of Mycoplasma californicum Strain HAZ160_1 from Bovine Mastitic Milk in Japan.</title>
        <authorList>
            <person name="Hata E."/>
            <person name="Murakami K."/>
        </authorList>
    </citation>
    <scope>NUCLEOTIDE SEQUENCE</scope>
    <source>
        <strain evidence="8">HAZ160_1</strain>
    </source>
</reference>
<evidence type="ECO:0000313" key="8">
    <source>
        <dbReference type="EMBL" id="BAP01313.1"/>
    </source>
</evidence>
<keyword evidence="4 7" id="KW-0812">Transmembrane</keyword>
<evidence type="ECO:0000256" key="4">
    <source>
        <dbReference type="ARBA" id="ARBA00022692"/>
    </source>
</evidence>
<evidence type="ECO:0000256" key="5">
    <source>
        <dbReference type="ARBA" id="ARBA00022989"/>
    </source>
</evidence>
<protein>
    <submittedName>
        <fullName evidence="8">Glycerol transporter subunit B</fullName>
    </submittedName>
</protein>
<sequence>MFLFLTKMEKGYMNKTHEKKVWNIVQITLLVAPLLICILVFTIIPIILTFQKSLKFYPYQSNKTIYSYNFGNYKNIFNDPQFGSAILNTTLALFLGTATSMILALIFAIIVEHLVSKRARSAFLTLIYSQFFISSFAVGIAFTMFFGSKSLFFKLIRTEYGFTSGSKRLPIWLYYSIFQTWRSLPFNLVLFASAINRGNIKYTKLSLNDKLTIWQKTKYIYFNEIQKVFFAILFTNFIFAALLLPDAIVEKSYNIDVHQAHTLTSYTIKFAGGGANPVLKFEKGYASAFFSFAYLVFLLMLILMLLPSSIRKFIRFIKFKKTKRNKAKVVKNEL</sequence>
<keyword evidence="3" id="KW-1003">Cell membrane</keyword>
<accession>A0AAT9F8R0</accession>
<evidence type="ECO:0000256" key="7">
    <source>
        <dbReference type="SAM" id="Phobius"/>
    </source>
</evidence>
<dbReference type="InterPro" id="IPR051393">
    <property type="entry name" value="ABC_transporter_permease"/>
</dbReference>
<gene>
    <name evidence="8" type="primary">ugpA</name>
    <name evidence="8" type="ORF">MCAL160_0994</name>
</gene>
<dbReference type="SUPFAM" id="SSF161098">
    <property type="entry name" value="MetI-like"/>
    <property type="match status" value="1"/>
</dbReference>
<feature type="transmembrane region" description="Helical" evidence="7">
    <location>
        <begin position="172"/>
        <end position="195"/>
    </location>
</feature>
<keyword evidence="5 7" id="KW-1133">Transmembrane helix</keyword>
<dbReference type="Gene3D" id="1.10.3720.10">
    <property type="entry name" value="MetI-like"/>
    <property type="match status" value="1"/>
</dbReference>
<dbReference type="InterPro" id="IPR035906">
    <property type="entry name" value="MetI-like_sf"/>
</dbReference>
<evidence type="ECO:0000256" key="2">
    <source>
        <dbReference type="ARBA" id="ARBA00022448"/>
    </source>
</evidence>
<evidence type="ECO:0000256" key="6">
    <source>
        <dbReference type="ARBA" id="ARBA00023136"/>
    </source>
</evidence>
<feature type="transmembrane region" description="Helical" evidence="7">
    <location>
        <begin position="123"/>
        <end position="146"/>
    </location>
</feature>
<keyword evidence="2" id="KW-0813">Transport</keyword>
<organism evidence="8">
    <name type="scientific">Mycoplasmopsis californica HAZ160_1</name>
    <dbReference type="NCBI Taxonomy" id="1397850"/>
    <lineage>
        <taxon>Bacteria</taxon>
        <taxon>Bacillati</taxon>
        <taxon>Mycoplasmatota</taxon>
        <taxon>Mycoplasmoidales</taxon>
        <taxon>Metamycoplasmataceae</taxon>
        <taxon>Mycoplasmopsis</taxon>
    </lineage>
</organism>
<dbReference type="PANTHER" id="PTHR30193:SF37">
    <property type="entry name" value="INNER MEMBRANE ABC TRANSPORTER PERMEASE PROTEIN YCJO"/>
    <property type="match status" value="1"/>
</dbReference>